<dbReference type="AlphaFoldDB" id="A0A0F9C663"/>
<feature type="region of interest" description="Disordered" evidence="1">
    <location>
        <begin position="72"/>
        <end position="105"/>
    </location>
</feature>
<gene>
    <name evidence="2" type="ORF">LCGC14_2705760</name>
</gene>
<accession>A0A0F9C663</accession>
<name>A0A0F9C663_9ZZZZ</name>
<comment type="caution">
    <text evidence="2">The sequence shown here is derived from an EMBL/GenBank/DDBJ whole genome shotgun (WGS) entry which is preliminary data.</text>
</comment>
<protein>
    <submittedName>
        <fullName evidence="2">Uncharacterized protein</fullName>
    </submittedName>
</protein>
<reference evidence="2" key="1">
    <citation type="journal article" date="2015" name="Nature">
        <title>Complex archaea that bridge the gap between prokaryotes and eukaryotes.</title>
        <authorList>
            <person name="Spang A."/>
            <person name="Saw J.H."/>
            <person name="Jorgensen S.L."/>
            <person name="Zaremba-Niedzwiedzka K."/>
            <person name="Martijn J."/>
            <person name="Lind A.E."/>
            <person name="van Eijk R."/>
            <person name="Schleper C."/>
            <person name="Guy L."/>
            <person name="Ettema T.J."/>
        </authorList>
    </citation>
    <scope>NUCLEOTIDE SEQUENCE</scope>
</reference>
<evidence type="ECO:0000313" key="2">
    <source>
        <dbReference type="EMBL" id="KKK92156.1"/>
    </source>
</evidence>
<organism evidence="2">
    <name type="scientific">marine sediment metagenome</name>
    <dbReference type="NCBI Taxonomy" id="412755"/>
    <lineage>
        <taxon>unclassified sequences</taxon>
        <taxon>metagenomes</taxon>
        <taxon>ecological metagenomes</taxon>
    </lineage>
</organism>
<evidence type="ECO:0000256" key="1">
    <source>
        <dbReference type="SAM" id="MobiDB-lite"/>
    </source>
</evidence>
<feature type="non-terminal residue" evidence="2">
    <location>
        <position position="1"/>
    </location>
</feature>
<sequence length="180" mass="20492">VEQESDVLLATNDLSLIARLKKVMGDKRKEYLGPLKTYIDTVNASFKVIADPLALADSTMRGKVLAYRNEQERKKREAEEIERQKQELAEREAKLKDEPTPVQRPVPVVHLQPRAVAEEGETNVSKIWVWELEDFAKVPDFYKKLDNGKVSDAVKSGQGNCQIDGIRIYQRSTLRVEAAR</sequence>
<feature type="compositionally biased region" description="Basic and acidic residues" evidence="1">
    <location>
        <begin position="72"/>
        <end position="99"/>
    </location>
</feature>
<proteinExistence type="predicted"/>
<dbReference type="EMBL" id="LAZR01048341">
    <property type="protein sequence ID" value="KKK92156.1"/>
    <property type="molecule type" value="Genomic_DNA"/>
</dbReference>